<comment type="caution">
    <text evidence="1">The sequence shown here is derived from an EMBL/GenBank/DDBJ whole genome shotgun (WGS) entry which is preliminary data.</text>
</comment>
<sequence>AFCVSSVSFAFLKFLLFSEQKELIEYAGAWVLPTWTVISSGLFYRIWSREFESCFEKEEDEEEDEDI</sequence>
<organism evidence="1 2">
    <name type="scientific">Pristionchus fissidentatus</name>
    <dbReference type="NCBI Taxonomy" id="1538716"/>
    <lineage>
        <taxon>Eukaryota</taxon>
        <taxon>Metazoa</taxon>
        <taxon>Ecdysozoa</taxon>
        <taxon>Nematoda</taxon>
        <taxon>Chromadorea</taxon>
        <taxon>Rhabditida</taxon>
        <taxon>Rhabditina</taxon>
        <taxon>Diplogasteromorpha</taxon>
        <taxon>Diplogasteroidea</taxon>
        <taxon>Neodiplogasteridae</taxon>
        <taxon>Pristionchus</taxon>
    </lineage>
</organism>
<dbReference type="EMBL" id="BTSY01000001">
    <property type="protein sequence ID" value="GMT10825.1"/>
    <property type="molecule type" value="Genomic_DNA"/>
</dbReference>
<gene>
    <name evidence="1" type="ORF">PFISCL1PPCAC_2122</name>
</gene>
<keyword evidence="2" id="KW-1185">Reference proteome</keyword>
<evidence type="ECO:0000313" key="1">
    <source>
        <dbReference type="EMBL" id="GMT10825.1"/>
    </source>
</evidence>
<name>A0AAV5UXB5_9BILA</name>
<protein>
    <submittedName>
        <fullName evidence="1">Uncharacterized protein</fullName>
    </submittedName>
</protein>
<dbReference type="Proteomes" id="UP001432322">
    <property type="component" value="Unassembled WGS sequence"/>
</dbReference>
<reference evidence="1" key="1">
    <citation type="submission" date="2023-10" db="EMBL/GenBank/DDBJ databases">
        <title>Genome assembly of Pristionchus species.</title>
        <authorList>
            <person name="Yoshida K."/>
            <person name="Sommer R.J."/>
        </authorList>
    </citation>
    <scope>NUCLEOTIDE SEQUENCE</scope>
    <source>
        <strain evidence="1">RS5133</strain>
    </source>
</reference>
<accession>A0AAV5UXB5</accession>
<evidence type="ECO:0000313" key="2">
    <source>
        <dbReference type="Proteomes" id="UP001432322"/>
    </source>
</evidence>
<feature type="non-terminal residue" evidence="1">
    <location>
        <position position="1"/>
    </location>
</feature>
<dbReference type="AlphaFoldDB" id="A0AAV5UXB5"/>
<feature type="non-terminal residue" evidence="1">
    <location>
        <position position="67"/>
    </location>
</feature>
<proteinExistence type="predicted"/>